<protein>
    <submittedName>
        <fullName evidence="2">Uncharacterized protein</fullName>
    </submittedName>
</protein>
<proteinExistence type="predicted"/>
<name>A0A2P2Q2C9_RHIMU</name>
<sequence>MYNPKSLNEILALQMLDSFSFSLLGRALQMFFFFFLKHWKRI</sequence>
<feature type="transmembrane region" description="Helical" evidence="1">
    <location>
        <begin position="12"/>
        <end position="36"/>
    </location>
</feature>
<accession>A0A2P2Q2C9</accession>
<dbReference type="EMBL" id="GGEC01080653">
    <property type="protein sequence ID" value="MBX61137.1"/>
    <property type="molecule type" value="Transcribed_RNA"/>
</dbReference>
<evidence type="ECO:0000256" key="1">
    <source>
        <dbReference type="SAM" id="Phobius"/>
    </source>
</evidence>
<evidence type="ECO:0000313" key="2">
    <source>
        <dbReference type="EMBL" id="MBX61137.1"/>
    </source>
</evidence>
<keyword evidence="1" id="KW-1133">Transmembrane helix</keyword>
<keyword evidence="1" id="KW-0812">Transmembrane</keyword>
<reference evidence="2" key="1">
    <citation type="submission" date="2018-02" db="EMBL/GenBank/DDBJ databases">
        <title>Rhizophora mucronata_Transcriptome.</title>
        <authorList>
            <person name="Meera S.P."/>
            <person name="Sreeshan A."/>
            <person name="Augustine A."/>
        </authorList>
    </citation>
    <scope>NUCLEOTIDE SEQUENCE</scope>
    <source>
        <tissue evidence="2">Leaf</tissue>
    </source>
</reference>
<organism evidence="2">
    <name type="scientific">Rhizophora mucronata</name>
    <name type="common">Asiatic mangrove</name>
    <dbReference type="NCBI Taxonomy" id="61149"/>
    <lineage>
        <taxon>Eukaryota</taxon>
        <taxon>Viridiplantae</taxon>
        <taxon>Streptophyta</taxon>
        <taxon>Embryophyta</taxon>
        <taxon>Tracheophyta</taxon>
        <taxon>Spermatophyta</taxon>
        <taxon>Magnoliopsida</taxon>
        <taxon>eudicotyledons</taxon>
        <taxon>Gunneridae</taxon>
        <taxon>Pentapetalae</taxon>
        <taxon>rosids</taxon>
        <taxon>fabids</taxon>
        <taxon>Malpighiales</taxon>
        <taxon>Rhizophoraceae</taxon>
        <taxon>Rhizophora</taxon>
    </lineage>
</organism>
<dbReference type="AlphaFoldDB" id="A0A2P2Q2C9"/>
<keyword evidence="1" id="KW-0472">Membrane</keyword>